<reference evidence="2" key="1">
    <citation type="submission" date="2021-04" db="EMBL/GenBank/DDBJ databases">
        <title>Genome based classification of Actinospica acidithermotolerans sp. nov., an actinobacterium isolated from an Indonesian hot spring.</title>
        <authorList>
            <person name="Kusuma A.B."/>
            <person name="Putra K.E."/>
            <person name="Nafisah S."/>
            <person name="Loh J."/>
            <person name="Nouioui I."/>
            <person name="Goodfellow M."/>
        </authorList>
    </citation>
    <scope>NUCLEOTIDE SEQUENCE</scope>
    <source>
        <strain evidence="2">CSCA 57</strain>
    </source>
</reference>
<organism evidence="2 3">
    <name type="scientific">Actinospica durhamensis</name>
    <dbReference type="NCBI Taxonomy" id="1508375"/>
    <lineage>
        <taxon>Bacteria</taxon>
        <taxon>Bacillati</taxon>
        <taxon>Actinomycetota</taxon>
        <taxon>Actinomycetes</taxon>
        <taxon>Catenulisporales</taxon>
        <taxon>Actinospicaceae</taxon>
        <taxon>Actinospica</taxon>
    </lineage>
</organism>
<feature type="region of interest" description="Disordered" evidence="1">
    <location>
        <begin position="100"/>
        <end position="168"/>
    </location>
</feature>
<protein>
    <submittedName>
        <fullName evidence="2">Uncharacterized protein</fullName>
    </submittedName>
</protein>
<evidence type="ECO:0000313" key="2">
    <source>
        <dbReference type="EMBL" id="MBR7836443.1"/>
    </source>
</evidence>
<dbReference type="EMBL" id="JAGSOG010000142">
    <property type="protein sequence ID" value="MBR7836443.1"/>
    <property type="molecule type" value="Genomic_DNA"/>
</dbReference>
<sequence length="168" mass="19108">MRDGILYSVKGKDTFIHPKAKERMQQQARERMTTGPVEITNEEQYQAIYAGYQAKLDAALNEVEAVLARIDADLEKVYIELSPAMAVTHLYVMRQFAGHGLGSRPNPSRSPGTSAYKWTVFGDPDLTDEEIDEIYRKREEQARRREARQGEQAESTDRQADEPDTGEN</sequence>
<accession>A0A941ITU7</accession>
<gene>
    <name evidence="2" type="ORF">KDL01_24410</name>
</gene>
<evidence type="ECO:0000256" key="1">
    <source>
        <dbReference type="SAM" id="MobiDB-lite"/>
    </source>
</evidence>
<evidence type="ECO:0000313" key="3">
    <source>
        <dbReference type="Proteomes" id="UP000675781"/>
    </source>
</evidence>
<dbReference type="RefSeq" id="WP_212530922.1">
    <property type="nucleotide sequence ID" value="NZ_JAGSOG010000142.1"/>
</dbReference>
<dbReference type="Proteomes" id="UP000675781">
    <property type="component" value="Unassembled WGS sequence"/>
</dbReference>
<name>A0A941ITU7_9ACTN</name>
<dbReference type="AlphaFoldDB" id="A0A941ITU7"/>
<comment type="caution">
    <text evidence="2">The sequence shown here is derived from an EMBL/GenBank/DDBJ whole genome shotgun (WGS) entry which is preliminary data.</text>
</comment>
<feature type="compositionally biased region" description="Basic and acidic residues" evidence="1">
    <location>
        <begin position="133"/>
        <end position="161"/>
    </location>
</feature>
<keyword evidence="3" id="KW-1185">Reference proteome</keyword>
<proteinExistence type="predicted"/>